<sequence>MVAVPADPISATALPDGGHADRRIAPWWLRPAGLALLVVVMGLTLRDRPDEYAHGLDVLALAATAAVAVGGAGLLVELPRGRPTWLTAALFALLIAGSVVVVAIEPDGPGFVGGFVTTSVAASSLPRRPGQAVVAFTLVGIAVAGHFGGHRSWTTILIAEAGALAFFRLGQYARQLRARTEQAERLLAEVQRTRSAYVRAATLAERQRLAREMHDVLAHSLSGLLVHLEGARLLAVQEGAGPGLINSLDRARGLAQAGLGEARQAIGVLRDEDLPGPDRLPALAGELERDLGIACRVEVRGTPYDLGPQARLTLYRVAQEALTNVRRHAHPDRIDVCLSYQPGGTRLTVEDVAASAASELAAESGRAPGYGVSGMRERAELLGGELTAEPTATGFRVTLWLPVRDAEMPAGGDAEIPMRDGEVPA</sequence>
<evidence type="ECO:0000256" key="5">
    <source>
        <dbReference type="ARBA" id="ARBA00022741"/>
    </source>
</evidence>
<dbReference type="GO" id="GO:0046983">
    <property type="term" value="F:protein dimerization activity"/>
    <property type="evidence" value="ECO:0007669"/>
    <property type="project" value="InterPro"/>
</dbReference>
<dbReference type="GO" id="GO:0000155">
    <property type="term" value="F:phosphorelay sensor kinase activity"/>
    <property type="evidence" value="ECO:0007669"/>
    <property type="project" value="InterPro"/>
</dbReference>
<dbReference type="Pfam" id="PF02518">
    <property type="entry name" value="HATPase_c"/>
    <property type="match status" value="1"/>
</dbReference>
<evidence type="ECO:0000259" key="10">
    <source>
        <dbReference type="Pfam" id="PF02518"/>
    </source>
</evidence>
<feature type="transmembrane region" description="Helical" evidence="9">
    <location>
        <begin position="27"/>
        <end position="46"/>
    </location>
</feature>
<keyword evidence="9" id="KW-0472">Membrane</keyword>
<proteinExistence type="predicted"/>
<accession>A0A1H1LMG7</accession>
<dbReference type="PANTHER" id="PTHR24421">
    <property type="entry name" value="NITRATE/NITRITE SENSOR PROTEIN NARX-RELATED"/>
    <property type="match status" value="1"/>
</dbReference>
<dbReference type="AlphaFoldDB" id="A0A1H1LMG7"/>
<feature type="transmembrane region" description="Helical" evidence="9">
    <location>
        <begin position="85"/>
        <end position="104"/>
    </location>
</feature>
<dbReference type="InterPro" id="IPR003594">
    <property type="entry name" value="HATPase_dom"/>
</dbReference>
<dbReference type="Gene3D" id="1.20.5.1930">
    <property type="match status" value="1"/>
</dbReference>
<evidence type="ECO:0000256" key="1">
    <source>
        <dbReference type="ARBA" id="ARBA00000085"/>
    </source>
</evidence>
<evidence type="ECO:0000256" key="2">
    <source>
        <dbReference type="ARBA" id="ARBA00012438"/>
    </source>
</evidence>
<keyword evidence="8" id="KW-0902">Two-component regulatory system</keyword>
<keyword evidence="3" id="KW-0597">Phosphoprotein</keyword>
<dbReference type="SUPFAM" id="SSF55874">
    <property type="entry name" value="ATPase domain of HSP90 chaperone/DNA topoisomerase II/histidine kinase"/>
    <property type="match status" value="1"/>
</dbReference>
<reference evidence="12 13" key="1">
    <citation type="submission" date="2016-10" db="EMBL/GenBank/DDBJ databases">
        <authorList>
            <person name="de Groot N.N."/>
        </authorList>
    </citation>
    <scope>NUCLEOTIDE SEQUENCE [LARGE SCALE GENOMIC DNA]</scope>
    <source>
        <strain evidence="12 13">DSM 22024</strain>
    </source>
</reference>
<comment type="catalytic activity">
    <reaction evidence="1">
        <text>ATP + protein L-histidine = ADP + protein N-phospho-L-histidine.</text>
        <dbReference type="EC" id="2.7.13.3"/>
    </reaction>
</comment>
<evidence type="ECO:0000313" key="13">
    <source>
        <dbReference type="Proteomes" id="UP000198983"/>
    </source>
</evidence>
<feature type="transmembrane region" description="Helical" evidence="9">
    <location>
        <begin position="58"/>
        <end position="78"/>
    </location>
</feature>
<dbReference type="Pfam" id="PF07730">
    <property type="entry name" value="HisKA_3"/>
    <property type="match status" value="1"/>
</dbReference>
<evidence type="ECO:0000256" key="3">
    <source>
        <dbReference type="ARBA" id="ARBA00022553"/>
    </source>
</evidence>
<dbReference type="InterPro" id="IPR036890">
    <property type="entry name" value="HATPase_C_sf"/>
</dbReference>
<dbReference type="STRING" id="117157.SAMN04489717_0421"/>
<evidence type="ECO:0000256" key="4">
    <source>
        <dbReference type="ARBA" id="ARBA00022679"/>
    </source>
</evidence>
<protein>
    <recommendedName>
        <fullName evidence="2">histidine kinase</fullName>
        <ecNumber evidence="2">2.7.13.3</ecNumber>
    </recommendedName>
</protein>
<keyword evidence="4" id="KW-0808">Transferase</keyword>
<keyword evidence="7" id="KW-0067">ATP-binding</keyword>
<feature type="domain" description="Histidine kinase/HSP90-like ATPase" evidence="10">
    <location>
        <begin position="312"/>
        <end position="404"/>
    </location>
</feature>
<keyword evidence="13" id="KW-1185">Reference proteome</keyword>
<feature type="domain" description="Signal transduction histidine kinase subgroup 3 dimerisation and phosphoacceptor" evidence="11">
    <location>
        <begin position="205"/>
        <end position="273"/>
    </location>
</feature>
<evidence type="ECO:0000313" key="12">
    <source>
        <dbReference type="EMBL" id="SDR75711.1"/>
    </source>
</evidence>
<evidence type="ECO:0000259" key="11">
    <source>
        <dbReference type="Pfam" id="PF07730"/>
    </source>
</evidence>
<name>A0A1H1LMG7_9ACTN</name>
<gene>
    <name evidence="12" type="ORF">SAMN04489717_0421</name>
</gene>
<keyword evidence="5" id="KW-0547">Nucleotide-binding</keyword>
<evidence type="ECO:0000256" key="9">
    <source>
        <dbReference type="SAM" id="Phobius"/>
    </source>
</evidence>
<dbReference type="Gene3D" id="3.30.565.10">
    <property type="entry name" value="Histidine kinase-like ATPase, C-terminal domain"/>
    <property type="match status" value="1"/>
</dbReference>
<feature type="transmembrane region" description="Helical" evidence="9">
    <location>
        <begin position="110"/>
        <end position="125"/>
    </location>
</feature>
<dbReference type="GO" id="GO:0016020">
    <property type="term" value="C:membrane"/>
    <property type="evidence" value="ECO:0007669"/>
    <property type="project" value="InterPro"/>
</dbReference>
<dbReference type="GO" id="GO:0005524">
    <property type="term" value="F:ATP binding"/>
    <property type="evidence" value="ECO:0007669"/>
    <property type="project" value="UniProtKB-KW"/>
</dbReference>
<evidence type="ECO:0000256" key="7">
    <source>
        <dbReference type="ARBA" id="ARBA00022840"/>
    </source>
</evidence>
<feature type="transmembrane region" description="Helical" evidence="9">
    <location>
        <begin position="153"/>
        <end position="170"/>
    </location>
</feature>
<evidence type="ECO:0000256" key="6">
    <source>
        <dbReference type="ARBA" id="ARBA00022777"/>
    </source>
</evidence>
<evidence type="ECO:0000256" key="8">
    <source>
        <dbReference type="ARBA" id="ARBA00023012"/>
    </source>
</evidence>
<dbReference type="CDD" id="cd16917">
    <property type="entry name" value="HATPase_UhpB-NarQ-NarX-like"/>
    <property type="match status" value="1"/>
</dbReference>
<organism evidence="12 13">
    <name type="scientific">Actinopolymorpha singaporensis</name>
    <dbReference type="NCBI Taxonomy" id="117157"/>
    <lineage>
        <taxon>Bacteria</taxon>
        <taxon>Bacillati</taxon>
        <taxon>Actinomycetota</taxon>
        <taxon>Actinomycetes</taxon>
        <taxon>Propionibacteriales</taxon>
        <taxon>Actinopolymorphaceae</taxon>
        <taxon>Actinopolymorpha</taxon>
    </lineage>
</organism>
<dbReference type="EMBL" id="LT629732">
    <property type="protein sequence ID" value="SDR75711.1"/>
    <property type="molecule type" value="Genomic_DNA"/>
</dbReference>
<dbReference type="InterPro" id="IPR011712">
    <property type="entry name" value="Sig_transdc_His_kin_sub3_dim/P"/>
</dbReference>
<dbReference type="PANTHER" id="PTHR24421:SF10">
    <property type="entry name" value="NITRATE_NITRITE SENSOR PROTEIN NARQ"/>
    <property type="match status" value="1"/>
</dbReference>
<dbReference type="InterPro" id="IPR050482">
    <property type="entry name" value="Sensor_HK_TwoCompSys"/>
</dbReference>
<keyword evidence="6 12" id="KW-0418">Kinase</keyword>
<keyword evidence="9" id="KW-1133">Transmembrane helix</keyword>
<dbReference type="Proteomes" id="UP000198983">
    <property type="component" value="Chromosome I"/>
</dbReference>
<dbReference type="EC" id="2.7.13.3" evidence="2"/>
<keyword evidence="9" id="KW-0812">Transmembrane</keyword>
<feature type="transmembrane region" description="Helical" evidence="9">
    <location>
        <begin position="132"/>
        <end position="147"/>
    </location>
</feature>